<proteinExistence type="inferred from homology"/>
<comment type="catalytic activity">
    <reaction evidence="19">
        <text>a (3R)-hydroxyacyl-[ACP] = a (2E)-enoyl-[ACP] + H2O</text>
        <dbReference type="Rhea" id="RHEA:13097"/>
        <dbReference type="Rhea" id="RHEA-COMP:9925"/>
        <dbReference type="Rhea" id="RHEA-COMP:9945"/>
        <dbReference type="ChEBI" id="CHEBI:15377"/>
        <dbReference type="ChEBI" id="CHEBI:78784"/>
        <dbReference type="ChEBI" id="CHEBI:78827"/>
        <dbReference type="EC" id="4.2.1.59"/>
    </reaction>
</comment>
<comment type="function">
    <text evidence="2 18">Catalyzes the hydrolysis of UDP-3-O-myristoyl-N-acetylglucosamine to form UDP-3-O-myristoylglucosamine and acetate, the committed step in lipid A biosynthesis.</text>
</comment>
<dbReference type="InterPro" id="IPR020568">
    <property type="entry name" value="Ribosomal_Su5_D2-typ_SF"/>
</dbReference>
<dbReference type="InterPro" id="IPR004463">
    <property type="entry name" value="UDP-acyl_GlcNac_deAcase"/>
</dbReference>
<dbReference type="FunFam" id="3.10.129.10:FF:000001">
    <property type="entry name" value="3-hydroxyacyl-[acyl-carrier-protein] dehydratase FabZ"/>
    <property type="match status" value="1"/>
</dbReference>
<dbReference type="Pfam" id="PF07977">
    <property type="entry name" value="FabA"/>
    <property type="match status" value="1"/>
</dbReference>
<comment type="similarity">
    <text evidence="16">In the N-terminal section; belongs to the LpxC family.</text>
</comment>
<evidence type="ECO:0000256" key="3">
    <source>
        <dbReference type="ARBA" id="ARBA00004496"/>
    </source>
</evidence>
<feature type="binding site" evidence="18">
    <location>
        <position position="266"/>
    </location>
    <ligand>
        <name>Zn(2+)</name>
        <dbReference type="ChEBI" id="CHEBI:29105"/>
    </ligand>
</feature>
<keyword evidence="7 18" id="KW-0441">Lipid A biosynthesis</keyword>
<keyword evidence="12 19" id="KW-0456">Lyase</keyword>
<dbReference type="GO" id="GO:0005737">
    <property type="term" value="C:cytoplasm"/>
    <property type="evidence" value="ECO:0007669"/>
    <property type="project" value="UniProtKB-SubCell"/>
</dbReference>
<name>A0A521F3B5_SACCC</name>
<comment type="pathway">
    <text evidence="4 18">Glycolipid biosynthesis; lipid IV(A) biosynthesis; lipid IV(A) from (3R)-3-hydroxytetradecanoyl-[acyl-carrier-protein] and UDP-N-acetyl-alpha-D-glucosamine: step 2/6.</text>
</comment>
<dbReference type="NCBIfam" id="NF000582">
    <property type="entry name" value="PRK00006.1"/>
    <property type="match status" value="1"/>
</dbReference>
<evidence type="ECO:0000256" key="19">
    <source>
        <dbReference type="HAMAP-Rule" id="MF_00406"/>
    </source>
</evidence>
<comment type="subcellular location">
    <subcellularLocation>
        <location evidence="3 19">Cytoplasm</location>
    </subcellularLocation>
</comment>
<evidence type="ECO:0000256" key="4">
    <source>
        <dbReference type="ARBA" id="ARBA00005002"/>
    </source>
</evidence>
<keyword evidence="11 18" id="KW-0443">Lipid metabolism</keyword>
<comment type="function">
    <text evidence="15 19">Involved in unsaturated fatty acids biosynthesis. Catalyzes the dehydration of short chain beta-hydroxyacyl-ACPs and long chain saturated and unsaturated beta-hydroxyacyl-ACPs.</text>
</comment>
<sequence length="466" mass="51867">MVEKQNTLAKPATLKGTGLHTGAMVTLVMNPAPENHGFKFKRTDLDGQPIIEAHAENVTYTQRGTVLQKKDATVSTIEHCLAALRGLGVDNCLIEVDGPEVPILDGSAKLFVAAINEVGLQEQQAARKYFVVKEKMVFENKEKGISLVALPDDHFSIDTMVSFDNSVFLGSQFATLASMDDFEKEISASRTFVFLHEVEMLMQHNLIKGGDLKNAIVIIDRDVSQEELDRLADLFNQPRVEVKAIGILNNLELVHHNEPARHKLLDVIGDLCLAGLPIKGKIIAMRPGHQSNVEFAKLLRTEIKKQANRPEVPHYDPCMEPIFDINAVIRMLPHRFPFLLVDKIIDLQEDFVVGIKNVTLNEPFFQGHFPTEPVMPGVLLVEAMAQCGGIFVLNQVEDPENYSTYFMKLDNIKFRKKVVPGDTVIFKLDLVTPMRRGVANMKGTAFVGDCVVAEGEFMASIIRNKA</sequence>
<comment type="similarity">
    <text evidence="19">Belongs to the thioester dehydratase family. FabZ subfamily.</text>
</comment>
<dbReference type="InterPro" id="IPR010084">
    <property type="entry name" value="FabZ"/>
</dbReference>
<dbReference type="HAMAP" id="MF_00406">
    <property type="entry name" value="FabZ"/>
    <property type="match status" value="1"/>
</dbReference>
<dbReference type="Gene3D" id="3.30.1700.10">
    <property type="entry name" value="lpxc deacetylase, domain 2"/>
    <property type="match status" value="1"/>
</dbReference>
<evidence type="ECO:0000313" key="21">
    <source>
        <dbReference type="Proteomes" id="UP000319040"/>
    </source>
</evidence>
<accession>A0A521F3B5</accession>
<dbReference type="HAMAP" id="MF_00388">
    <property type="entry name" value="LpxC"/>
    <property type="match status" value="1"/>
</dbReference>
<evidence type="ECO:0000256" key="6">
    <source>
        <dbReference type="ARBA" id="ARBA00022516"/>
    </source>
</evidence>
<dbReference type="Proteomes" id="UP000319040">
    <property type="component" value="Unassembled WGS sequence"/>
</dbReference>
<dbReference type="NCBIfam" id="TIGR01750">
    <property type="entry name" value="fabZ"/>
    <property type="match status" value="1"/>
</dbReference>
<dbReference type="GO" id="GO:0103117">
    <property type="term" value="F:UDP-3-O-acyl-N-acetylglucosamine deacetylase activity"/>
    <property type="evidence" value="ECO:0007669"/>
    <property type="project" value="UniProtKB-UniRule"/>
</dbReference>
<dbReference type="NCBIfam" id="TIGR00325">
    <property type="entry name" value="lpxC"/>
    <property type="match status" value="1"/>
</dbReference>
<dbReference type="Gene3D" id="3.30.230.20">
    <property type="entry name" value="lpxc deacetylase, domain 1"/>
    <property type="match status" value="1"/>
</dbReference>
<evidence type="ECO:0000256" key="12">
    <source>
        <dbReference type="ARBA" id="ARBA00023239"/>
    </source>
</evidence>
<keyword evidence="21" id="KW-1185">Reference proteome</keyword>
<dbReference type="EC" id="4.2.1.59" evidence="19"/>
<evidence type="ECO:0000256" key="18">
    <source>
        <dbReference type="HAMAP-Rule" id="MF_00388"/>
    </source>
</evidence>
<evidence type="ECO:0000256" key="9">
    <source>
        <dbReference type="ARBA" id="ARBA00022801"/>
    </source>
</evidence>
<dbReference type="InterPro" id="IPR015870">
    <property type="entry name" value="UDP-acyl_N-AcGlcN_deAcase_N"/>
</dbReference>
<dbReference type="PANTHER" id="PTHR33694:SF1">
    <property type="entry name" value="UDP-3-O-ACYL-N-ACETYLGLUCOSAMINE DEACETYLASE 1, MITOCHONDRIAL-RELATED"/>
    <property type="match status" value="1"/>
</dbReference>
<feature type="active site" evidence="19">
    <location>
        <position position="368"/>
    </location>
</feature>
<organism evidence="20 21">
    <name type="scientific">Saccharicrinis carchari</name>
    <dbReference type="NCBI Taxonomy" id="1168039"/>
    <lineage>
        <taxon>Bacteria</taxon>
        <taxon>Pseudomonadati</taxon>
        <taxon>Bacteroidota</taxon>
        <taxon>Bacteroidia</taxon>
        <taxon>Marinilabiliales</taxon>
        <taxon>Marinilabiliaceae</taxon>
        <taxon>Saccharicrinis</taxon>
    </lineage>
</organism>
<dbReference type="SUPFAM" id="SSF54637">
    <property type="entry name" value="Thioesterase/thiol ester dehydrase-isomerase"/>
    <property type="match status" value="1"/>
</dbReference>
<dbReference type="InterPro" id="IPR013114">
    <property type="entry name" value="FabA_FabZ"/>
</dbReference>
<protein>
    <recommendedName>
        <fullName evidence="18 19">Multifunctional fusion protein</fullName>
    </recommendedName>
    <domain>
        <recommendedName>
            <fullName evidence="19">3-hydroxyacyl-[acyl-carrier-protein] dehydratase FabZ</fullName>
            <ecNumber evidence="19">4.2.1.59</ecNumber>
        </recommendedName>
        <alternativeName>
            <fullName evidence="19">(3R)-hydroxymyristoyl-[acyl-carrier-protein] dehydratase</fullName>
        </alternativeName>
        <alternativeName>
            <fullName evidence="19">Beta-hydroxyacyl-ACP dehydratase</fullName>
            <shortName evidence="19">(3R)-hydroxymyristoyl-ACP dehydrase</shortName>
        </alternativeName>
    </domain>
    <domain>
        <recommendedName>
            <fullName evidence="18">UDP-3-O-acyl-N-acetylglucosamine deacetylase</fullName>
            <shortName evidence="18">UDP-3-O-acyl-GlcNAc deacetylase</shortName>
            <ecNumber evidence="18">3.5.1.108</ecNumber>
        </recommendedName>
        <alternativeName>
            <fullName evidence="18">UDP-3-O-[R-3-hydroxymyristoyl]-N-acetylglucosamine deacetylase</fullName>
        </alternativeName>
    </domain>
</protein>
<comment type="catalytic activity">
    <reaction evidence="14 18">
        <text>a UDP-3-O-[(3R)-3-hydroxyacyl]-N-acetyl-alpha-D-glucosamine + H2O = a UDP-3-O-[(3R)-3-hydroxyacyl]-alpha-D-glucosamine + acetate</text>
        <dbReference type="Rhea" id="RHEA:67816"/>
        <dbReference type="ChEBI" id="CHEBI:15377"/>
        <dbReference type="ChEBI" id="CHEBI:30089"/>
        <dbReference type="ChEBI" id="CHEBI:137740"/>
        <dbReference type="ChEBI" id="CHEBI:173225"/>
        <dbReference type="EC" id="3.5.1.108"/>
    </reaction>
</comment>
<dbReference type="GO" id="GO:0046872">
    <property type="term" value="F:metal ion binding"/>
    <property type="evidence" value="ECO:0007669"/>
    <property type="project" value="UniProtKB-KW"/>
</dbReference>
<evidence type="ECO:0000256" key="7">
    <source>
        <dbReference type="ARBA" id="ARBA00022556"/>
    </source>
</evidence>
<dbReference type="CDD" id="cd01288">
    <property type="entry name" value="FabZ"/>
    <property type="match status" value="1"/>
</dbReference>
<dbReference type="GO" id="GO:0006633">
    <property type="term" value="P:fatty acid biosynthetic process"/>
    <property type="evidence" value="ECO:0007669"/>
    <property type="project" value="UniProtKB-UniRule"/>
</dbReference>
<evidence type="ECO:0000256" key="8">
    <source>
        <dbReference type="ARBA" id="ARBA00022723"/>
    </source>
</evidence>
<evidence type="ECO:0000256" key="16">
    <source>
        <dbReference type="ARBA" id="ARBA00061221"/>
    </source>
</evidence>
<comment type="cofactor">
    <cofactor evidence="1 18">
        <name>Zn(2+)</name>
        <dbReference type="ChEBI" id="CHEBI:29105"/>
    </cofactor>
</comment>
<dbReference type="NCBIfam" id="NF009667">
    <property type="entry name" value="PRK13188.1"/>
    <property type="match status" value="1"/>
</dbReference>
<dbReference type="Gene3D" id="3.10.129.10">
    <property type="entry name" value="Hotdog Thioesterase"/>
    <property type="match status" value="1"/>
</dbReference>
<evidence type="ECO:0000313" key="20">
    <source>
        <dbReference type="EMBL" id="SMO90101.1"/>
    </source>
</evidence>
<dbReference type="Pfam" id="PF03331">
    <property type="entry name" value="LpxC"/>
    <property type="match status" value="2"/>
</dbReference>
<comment type="similarity">
    <text evidence="18">Belongs to the LpxC family.</text>
</comment>
<gene>
    <name evidence="19" type="primary">fabZ</name>
    <name evidence="18" type="synonym">lpxC</name>
    <name evidence="20" type="ORF">SAMN06265379_11322</name>
</gene>
<evidence type="ECO:0000256" key="13">
    <source>
        <dbReference type="ARBA" id="ARBA00023268"/>
    </source>
</evidence>
<keyword evidence="8 18" id="KW-0479">Metal-binding</keyword>
<dbReference type="GO" id="GO:0019171">
    <property type="term" value="F:(3R)-hydroxyacyl-[acyl-carrier-protein] dehydratase activity"/>
    <property type="evidence" value="ECO:0007669"/>
    <property type="project" value="UniProtKB-EC"/>
</dbReference>
<evidence type="ECO:0000256" key="14">
    <source>
        <dbReference type="ARBA" id="ARBA00024535"/>
    </source>
</evidence>
<dbReference type="EC" id="3.5.1.108" evidence="18"/>
<dbReference type="EMBL" id="FXTB01000013">
    <property type="protein sequence ID" value="SMO90101.1"/>
    <property type="molecule type" value="Genomic_DNA"/>
</dbReference>
<dbReference type="InterPro" id="IPR029069">
    <property type="entry name" value="HotDog_dom_sf"/>
</dbReference>
<dbReference type="OrthoDB" id="9772788at2"/>
<keyword evidence="5 19" id="KW-0963">Cytoplasm</keyword>
<evidence type="ECO:0000256" key="15">
    <source>
        <dbReference type="ARBA" id="ARBA00025049"/>
    </source>
</evidence>
<dbReference type="AlphaFoldDB" id="A0A521F3B5"/>
<dbReference type="UniPathway" id="UPA00359">
    <property type="reaction ID" value="UER00478"/>
</dbReference>
<evidence type="ECO:0000256" key="5">
    <source>
        <dbReference type="ARBA" id="ARBA00022490"/>
    </source>
</evidence>
<evidence type="ECO:0000256" key="11">
    <source>
        <dbReference type="ARBA" id="ARBA00023098"/>
    </source>
</evidence>
<dbReference type="GO" id="GO:0016020">
    <property type="term" value="C:membrane"/>
    <property type="evidence" value="ECO:0007669"/>
    <property type="project" value="GOC"/>
</dbReference>
<dbReference type="GO" id="GO:0009245">
    <property type="term" value="P:lipid A biosynthetic process"/>
    <property type="evidence" value="ECO:0007669"/>
    <property type="project" value="UniProtKB-UniRule"/>
</dbReference>
<feature type="binding site" evidence="18">
    <location>
        <position position="79"/>
    </location>
    <ligand>
        <name>Zn(2+)</name>
        <dbReference type="ChEBI" id="CHEBI:29105"/>
    </ligand>
</feature>
<keyword evidence="10 18" id="KW-0862">Zinc</keyword>
<reference evidence="20 21" key="1">
    <citation type="submission" date="2017-05" db="EMBL/GenBank/DDBJ databases">
        <authorList>
            <person name="Varghese N."/>
            <person name="Submissions S."/>
        </authorList>
    </citation>
    <scope>NUCLEOTIDE SEQUENCE [LARGE SCALE GENOMIC DNA]</scope>
    <source>
        <strain evidence="20 21">DSM 27040</strain>
    </source>
</reference>
<keyword evidence="9 18" id="KW-0378">Hydrolase</keyword>
<dbReference type="SUPFAM" id="SSF54211">
    <property type="entry name" value="Ribosomal protein S5 domain 2-like"/>
    <property type="match status" value="2"/>
</dbReference>
<evidence type="ECO:0000256" key="10">
    <source>
        <dbReference type="ARBA" id="ARBA00022833"/>
    </source>
</evidence>
<dbReference type="PANTHER" id="PTHR33694">
    <property type="entry name" value="UDP-3-O-ACYL-N-ACETYLGLUCOSAMINE DEACETYLASE 1, MITOCHONDRIAL-RELATED"/>
    <property type="match status" value="1"/>
</dbReference>
<keyword evidence="13" id="KW-0511">Multifunctional enzyme</keyword>
<evidence type="ECO:0000256" key="2">
    <source>
        <dbReference type="ARBA" id="ARBA00002923"/>
    </source>
</evidence>
<dbReference type="InterPro" id="IPR011334">
    <property type="entry name" value="UDP-acyl_GlcNac_deAcase_C"/>
</dbReference>
<feature type="binding site" evidence="18">
    <location>
        <position position="262"/>
    </location>
    <ligand>
        <name>Zn(2+)</name>
        <dbReference type="ChEBI" id="CHEBI:29105"/>
    </ligand>
</feature>
<dbReference type="RefSeq" id="WP_142534646.1">
    <property type="nucleotide sequence ID" value="NZ_FXTB01000013.1"/>
</dbReference>
<evidence type="ECO:0000256" key="17">
    <source>
        <dbReference type="ARBA" id="ARBA00061355"/>
    </source>
</evidence>
<comment type="similarity">
    <text evidence="17">In the C-terminal section; belongs to the thioester dehydratase family.</text>
</comment>
<evidence type="ECO:0000256" key="1">
    <source>
        <dbReference type="ARBA" id="ARBA00001947"/>
    </source>
</evidence>
<keyword evidence="6 18" id="KW-0444">Lipid biosynthesis</keyword>
<feature type="active site" description="Proton donor" evidence="18">
    <location>
        <position position="289"/>
    </location>
</feature>